<accession>A0A9W6RN51</accession>
<sequence length="89" mass="9619">MNAADTHRAFATLDREAGDTDAAQRHASAALNLSTDISHRRGQAEAHTELGLIAADPTAAHRHFTTALDLYRRLGISDKADDLTRLLGK</sequence>
<reference evidence="1" key="1">
    <citation type="submission" date="2023-03" db="EMBL/GenBank/DDBJ databases">
        <title>Actinoallomurus iriomotensis NBRC 103681.</title>
        <authorList>
            <person name="Ichikawa N."/>
            <person name="Sato H."/>
            <person name="Tonouchi N."/>
        </authorList>
    </citation>
    <scope>NUCLEOTIDE SEQUENCE</scope>
    <source>
        <strain evidence="1">NBRC 103681</strain>
    </source>
</reference>
<evidence type="ECO:0000313" key="2">
    <source>
        <dbReference type="Proteomes" id="UP001165135"/>
    </source>
</evidence>
<organism evidence="1 2">
    <name type="scientific">Actinoallomurus iriomotensis</name>
    <dbReference type="NCBI Taxonomy" id="478107"/>
    <lineage>
        <taxon>Bacteria</taxon>
        <taxon>Bacillati</taxon>
        <taxon>Actinomycetota</taxon>
        <taxon>Actinomycetes</taxon>
        <taxon>Streptosporangiales</taxon>
        <taxon>Thermomonosporaceae</taxon>
        <taxon>Actinoallomurus</taxon>
    </lineage>
</organism>
<gene>
    <name evidence="1" type="ORF">Airi01_051520</name>
</gene>
<evidence type="ECO:0000313" key="1">
    <source>
        <dbReference type="EMBL" id="GLY76885.1"/>
    </source>
</evidence>
<dbReference type="AlphaFoldDB" id="A0A9W6RN51"/>
<name>A0A9W6RN51_9ACTN</name>
<protein>
    <recommendedName>
        <fullName evidence="3">Tetratricopeptide repeat protein</fullName>
    </recommendedName>
</protein>
<dbReference type="RefSeq" id="WP_285625644.1">
    <property type="nucleotide sequence ID" value="NZ_BSTJ01000006.1"/>
</dbReference>
<comment type="caution">
    <text evidence="1">The sequence shown here is derived from an EMBL/GenBank/DDBJ whole genome shotgun (WGS) entry which is preliminary data.</text>
</comment>
<evidence type="ECO:0008006" key="3">
    <source>
        <dbReference type="Google" id="ProtNLM"/>
    </source>
</evidence>
<dbReference type="Gene3D" id="1.25.40.10">
    <property type="entry name" value="Tetratricopeptide repeat domain"/>
    <property type="match status" value="1"/>
</dbReference>
<dbReference type="InterPro" id="IPR011990">
    <property type="entry name" value="TPR-like_helical_dom_sf"/>
</dbReference>
<dbReference type="Proteomes" id="UP001165135">
    <property type="component" value="Unassembled WGS sequence"/>
</dbReference>
<dbReference type="SUPFAM" id="SSF48452">
    <property type="entry name" value="TPR-like"/>
    <property type="match status" value="1"/>
</dbReference>
<dbReference type="EMBL" id="BSTJ01000006">
    <property type="protein sequence ID" value="GLY76885.1"/>
    <property type="molecule type" value="Genomic_DNA"/>
</dbReference>
<proteinExistence type="predicted"/>